<dbReference type="GO" id="GO:0016491">
    <property type="term" value="F:oxidoreductase activity"/>
    <property type="evidence" value="ECO:0007669"/>
    <property type="project" value="InterPro"/>
</dbReference>
<dbReference type="PANTHER" id="PTHR30157:SF0">
    <property type="entry name" value="NADPH-DEPENDENT FERRIC-CHELATE REDUCTASE"/>
    <property type="match status" value="1"/>
</dbReference>
<dbReference type="Pfam" id="PF08021">
    <property type="entry name" value="FAD_binding_9"/>
    <property type="match status" value="1"/>
</dbReference>
<dbReference type="Gene3D" id="3.40.50.80">
    <property type="entry name" value="Nucleotide-binding domain of ferredoxin-NADP reductase (FNR) module"/>
    <property type="match status" value="1"/>
</dbReference>
<proteinExistence type="predicted"/>
<reference evidence="2 3" key="1">
    <citation type="journal article" date="2014" name="Int. J. Syst. Evol. Microbiol.">
        <title>Complete genome sequence of Corynebacterium casei LMG S-19264T (=DSM 44701T), isolated from a smear-ripened cheese.</title>
        <authorList>
            <consortium name="US DOE Joint Genome Institute (JGI-PGF)"/>
            <person name="Walter F."/>
            <person name="Albersmeier A."/>
            <person name="Kalinowski J."/>
            <person name="Ruckert C."/>
        </authorList>
    </citation>
    <scope>NUCLEOTIDE SEQUENCE [LARGE SCALE GENOMIC DNA]</scope>
    <source>
        <strain evidence="2 3">KCTC 19473</strain>
    </source>
</reference>
<dbReference type="AlphaFoldDB" id="A0A918XFF6"/>
<dbReference type="InterPro" id="IPR017938">
    <property type="entry name" value="Riboflavin_synthase-like_b-brl"/>
</dbReference>
<dbReference type="InterPro" id="IPR017927">
    <property type="entry name" value="FAD-bd_FR_type"/>
</dbReference>
<dbReference type="CDD" id="cd06193">
    <property type="entry name" value="siderophore_interacting"/>
    <property type="match status" value="1"/>
</dbReference>
<organism evidence="2 3">
    <name type="scientific">Nocardiopsis kunsanensis</name>
    <dbReference type="NCBI Taxonomy" id="141693"/>
    <lineage>
        <taxon>Bacteria</taxon>
        <taxon>Bacillati</taxon>
        <taxon>Actinomycetota</taxon>
        <taxon>Actinomycetes</taxon>
        <taxon>Streptosporangiales</taxon>
        <taxon>Nocardiopsidaceae</taxon>
        <taxon>Nocardiopsis</taxon>
    </lineage>
</organism>
<evidence type="ECO:0000313" key="3">
    <source>
        <dbReference type="Proteomes" id="UP000654947"/>
    </source>
</evidence>
<feature type="domain" description="FAD-binding FR-type" evidence="1">
    <location>
        <begin position="9"/>
        <end position="132"/>
    </location>
</feature>
<accession>A0A918XFF6</accession>
<name>A0A918XFF6_9ACTN</name>
<keyword evidence="3" id="KW-1185">Reference proteome</keyword>
<evidence type="ECO:0000313" key="2">
    <source>
        <dbReference type="EMBL" id="GHD28920.1"/>
    </source>
</evidence>
<dbReference type="InterPro" id="IPR013113">
    <property type="entry name" value="SIP_FAD-bd"/>
</dbReference>
<dbReference type="Proteomes" id="UP000654947">
    <property type="component" value="Unassembled WGS sequence"/>
</dbReference>
<dbReference type="RefSeq" id="WP_017577386.1">
    <property type="nucleotide sequence ID" value="NZ_BMXL01000015.1"/>
</dbReference>
<dbReference type="PROSITE" id="PS51384">
    <property type="entry name" value="FAD_FR"/>
    <property type="match status" value="1"/>
</dbReference>
<dbReference type="EMBL" id="BMXL01000015">
    <property type="protein sequence ID" value="GHD28920.1"/>
    <property type="molecule type" value="Genomic_DNA"/>
</dbReference>
<sequence>MAEQKPRKRTVHTGTVESTERLSPHMVRIVLGGEGLDRFDTDGHTDHYVKLFFPGTEDLSTTDLEHTLNHGPRSQWPTTRTYTVRHWDRQKRLLTIDFVTHGDTGLAGPWAEAARPGHTLHFTGPGGAYSPSPEADWHLLAGDESALPAIAAALEGLPRGATAHVYIEVAGPEEEQALATGEGVHLHWLHRGDGVVGSALVPAVRALDFPAGRVHAFVHGEANAVRDLRRLLRIEHALPKEWLSVSGYWRLGRNEDTWQSTKSEWNRGVENEEQAALAATAG</sequence>
<dbReference type="InterPro" id="IPR007037">
    <property type="entry name" value="SIP_rossman_dom"/>
</dbReference>
<protein>
    <submittedName>
        <fullName evidence="2">Siderophore-interacting protein</fullName>
    </submittedName>
</protein>
<gene>
    <name evidence="2" type="ORF">GCM10007147_29230</name>
</gene>
<evidence type="ECO:0000259" key="1">
    <source>
        <dbReference type="PROSITE" id="PS51384"/>
    </source>
</evidence>
<dbReference type="FunFam" id="2.40.30.10:FF:000131">
    <property type="entry name" value="NADPH-dependent ferric siderophore reductase"/>
    <property type="match status" value="1"/>
</dbReference>
<dbReference type="SUPFAM" id="SSF63380">
    <property type="entry name" value="Riboflavin synthase domain-like"/>
    <property type="match status" value="1"/>
</dbReference>
<comment type="caution">
    <text evidence="2">The sequence shown here is derived from an EMBL/GenBank/DDBJ whole genome shotgun (WGS) entry which is preliminary data.</text>
</comment>
<dbReference type="InterPro" id="IPR039261">
    <property type="entry name" value="FNR_nucleotide-bd"/>
</dbReference>
<dbReference type="Gene3D" id="2.40.30.10">
    <property type="entry name" value="Translation factors"/>
    <property type="match status" value="1"/>
</dbReference>
<dbReference type="InterPro" id="IPR039374">
    <property type="entry name" value="SIP_fam"/>
</dbReference>
<dbReference type="Pfam" id="PF04954">
    <property type="entry name" value="SIP"/>
    <property type="match status" value="1"/>
</dbReference>
<dbReference type="PANTHER" id="PTHR30157">
    <property type="entry name" value="FERRIC REDUCTASE, NADPH-DEPENDENT"/>
    <property type="match status" value="1"/>
</dbReference>